<keyword evidence="5" id="KW-0677">Repeat</keyword>
<evidence type="ECO:0000256" key="6">
    <source>
        <dbReference type="ARBA" id="ARBA00022792"/>
    </source>
</evidence>
<evidence type="ECO:0000256" key="4">
    <source>
        <dbReference type="ARBA" id="ARBA00022692"/>
    </source>
</evidence>
<keyword evidence="8" id="KW-0496">Mitochondrion</keyword>
<dbReference type="PANTHER" id="PTHR46356">
    <property type="entry name" value="MITOCHONDRIAL 2-OXODICARBOXYLATE CARRIER"/>
    <property type="match status" value="1"/>
</dbReference>
<dbReference type="GO" id="GO:0005743">
    <property type="term" value="C:mitochondrial inner membrane"/>
    <property type="evidence" value="ECO:0007669"/>
    <property type="project" value="UniProtKB-SubCell"/>
</dbReference>
<keyword evidence="3 11" id="KW-0813">Transport</keyword>
<organism evidence="12 13">
    <name type="scientific">Aspergillus nanangensis</name>
    <dbReference type="NCBI Taxonomy" id="2582783"/>
    <lineage>
        <taxon>Eukaryota</taxon>
        <taxon>Fungi</taxon>
        <taxon>Dikarya</taxon>
        <taxon>Ascomycota</taxon>
        <taxon>Pezizomycotina</taxon>
        <taxon>Eurotiomycetes</taxon>
        <taxon>Eurotiomycetidae</taxon>
        <taxon>Eurotiales</taxon>
        <taxon>Aspergillaceae</taxon>
        <taxon>Aspergillus</taxon>
        <taxon>Aspergillus subgen. Circumdati</taxon>
    </lineage>
</organism>
<name>A0AAD4GUS8_ASPNN</name>
<reference evidence="12" key="1">
    <citation type="journal article" date="2019" name="Beilstein J. Org. Chem.">
        <title>Nanangenines: drimane sesquiterpenoids as the dominant metabolite cohort of a novel Australian fungus, Aspergillus nanangensis.</title>
        <authorList>
            <person name="Lacey H.J."/>
            <person name="Gilchrist C.L.M."/>
            <person name="Crombie A."/>
            <person name="Kalaitzis J.A."/>
            <person name="Vuong D."/>
            <person name="Rutledge P.J."/>
            <person name="Turner P."/>
            <person name="Pitt J.I."/>
            <person name="Lacey E."/>
            <person name="Chooi Y.H."/>
            <person name="Piggott A.M."/>
        </authorList>
    </citation>
    <scope>NUCLEOTIDE SEQUENCE</scope>
    <source>
        <strain evidence="12">MST-FP2251</strain>
    </source>
</reference>
<protein>
    <recommendedName>
        <fullName evidence="14">Mitochondrial thiamine pyrophosphate carrier 1</fullName>
    </recommendedName>
</protein>
<proteinExistence type="inferred from homology"/>
<keyword evidence="4 10" id="KW-0812">Transmembrane</keyword>
<evidence type="ECO:0000256" key="8">
    <source>
        <dbReference type="ARBA" id="ARBA00023128"/>
    </source>
</evidence>
<evidence type="ECO:0008006" key="14">
    <source>
        <dbReference type="Google" id="ProtNLM"/>
    </source>
</evidence>
<dbReference type="EMBL" id="VCAU01000030">
    <property type="protein sequence ID" value="KAF9890036.1"/>
    <property type="molecule type" value="Genomic_DNA"/>
</dbReference>
<feature type="repeat" description="Solcar" evidence="10">
    <location>
        <begin position="73"/>
        <end position="159"/>
    </location>
</feature>
<evidence type="ECO:0000256" key="11">
    <source>
        <dbReference type="RuleBase" id="RU000488"/>
    </source>
</evidence>
<comment type="similarity">
    <text evidence="2 11">Belongs to the mitochondrial carrier (TC 2.A.29) family.</text>
</comment>
<dbReference type="AlphaFoldDB" id="A0AAD4GUS8"/>
<dbReference type="Pfam" id="PF00153">
    <property type="entry name" value="Mito_carr"/>
    <property type="match status" value="1"/>
</dbReference>
<evidence type="ECO:0000256" key="10">
    <source>
        <dbReference type="PROSITE-ProRule" id="PRU00282"/>
    </source>
</evidence>
<dbReference type="InterPro" id="IPR051752">
    <property type="entry name" value="Mito_2-oxodicarb_carrier"/>
</dbReference>
<dbReference type="Gene3D" id="1.50.40.10">
    <property type="entry name" value="Mitochondrial carrier domain"/>
    <property type="match status" value="1"/>
</dbReference>
<dbReference type="InterPro" id="IPR018108">
    <property type="entry name" value="MCP_transmembrane"/>
</dbReference>
<keyword evidence="9 10" id="KW-0472">Membrane</keyword>
<evidence type="ECO:0000256" key="3">
    <source>
        <dbReference type="ARBA" id="ARBA00022448"/>
    </source>
</evidence>
<dbReference type="InterPro" id="IPR023395">
    <property type="entry name" value="MCP_dom_sf"/>
</dbReference>
<evidence type="ECO:0000256" key="2">
    <source>
        <dbReference type="ARBA" id="ARBA00006375"/>
    </source>
</evidence>
<evidence type="ECO:0000256" key="9">
    <source>
        <dbReference type="ARBA" id="ARBA00023136"/>
    </source>
</evidence>
<evidence type="ECO:0000256" key="7">
    <source>
        <dbReference type="ARBA" id="ARBA00022989"/>
    </source>
</evidence>
<sequence>MWGRWSETGPPFLPQLLAGAVAGISEVPPFVSRYCGSNIDGNPEEVDTLSRATKFAANDSWARIYSSLGADPGSQLLAVATGASAGATEAFVVVPFELVKIRLQDQSSARQYRGVVDCAIQITRTAGPLGLYKGFESTFGDTWSGTRGTLAASSRFDRCFQRRKRSRASLGIISSRDR</sequence>
<dbReference type="SUPFAM" id="SSF103506">
    <property type="entry name" value="Mitochondrial carrier"/>
    <property type="match status" value="1"/>
</dbReference>
<dbReference type="PROSITE" id="PS50920">
    <property type="entry name" value="SOLCAR"/>
    <property type="match status" value="1"/>
</dbReference>
<evidence type="ECO:0000256" key="5">
    <source>
        <dbReference type="ARBA" id="ARBA00022737"/>
    </source>
</evidence>
<accession>A0AAD4GUS8</accession>
<evidence type="ECO:0000313" key="13">
    <source>
        <dbReference type="Proteomes" id="UP001194746"/>
    </source>
</evidence>
<comment type="caution">
    <text evidence="12">The sequence shown here is derived from an EMBL/GenBank/DDBJ whole genome shotgun (WGS) entry which is preliminary data.</text>
</comment>
<comment type="subcellular location">
    <subcellularLocation>
        <location evidence="1">Mitochondrion inner membrane</location>
        <topology evidence="1">Multi-pass membrane protein</topology>
    </subcellularLocation>
</comment>
<dbReference type="Proteomes" id="UP001194746">
    <property type="component" value="Unassembled WGS sequence"/>
</dbReference>
<evidence type="ECO:0000313" key="12">
    <source>
        <dbReference type="EMBL" id="KAF9890036.1"/>
    </source>
</evidence>
<keyword evidence="13" id="KW-1185">Reference proteome</keyword>
<dbReference type="PANTHER" id="PTHR46356:SF1">
    <property type="entry name" value="MITOCHONDRIAL 2-OXODICARBOXYLATE CARRIER"/>
    <property type="match status" value="1"/>
</dbReference>
<keyword evidence="6" id="KW-0999">Mitochondrion inner membrane</keyword>
<keyword evidence="7" id="KW-1133">Transmembrane helix</keyword>
<gene>
    <name evidence="12" type="ORF">FE257_006716</name>
</gene>
<evidence type="ECO:0000256" key="1">
    <source>
        <dbReference type="ARBA" id="ARBA00004448"/>
    </source>
</evidence>
<reference evidence="12" key="2">
    <citation type="submission" date="2020-02" db="EMBL/GenBank/DDBJ databases">
        <authorList>
            <person name="Gilchrist C.L.M."/>
            <person name="Chooi Y.-H."/>
        </authorList>
    </citation>
    <scope>NUCLEOTIDE SEQUENCE</scope>
    <source>
        <strain evidence="12">MST-FP2251</strain>
    </source>
</reference>